<proteinExistence type="predicted"/>
<evidence type="ECO:0000313" key="1">
    <source>
        <dbReference type="EMBL" id="AHF98522.1"/>
    </source>
</evidence>
<reference evidence="1 2" key="1">
    <citation type="submission" date="2014-01" db="EMBL/GenBank/DDBJ databases">
        <authorList>
            <consortium name="DOE Joint Genome Institute"/>
            <person name="Anderson I."/>
            <person name="Huntemann M."/>
            <person name="Han J."/>
            <person name="Chen A."/>
            <person name="Kyrpides N."/>
            <person name="Mavromatis K."/>
            <person name="Markowitz V."/>
            <person name="Palaniappan K."/>
            <person name="Ivanova N."/>
            <person name="Schaumberg A."/>
            <person name="Pati A."/>
            <person name="Liolios K."/>
            <person name="Nordberg H.P."/>
            <person name="Cantor M.N."/>
            <person name="Hua S.X."/>
            <person name="Woyke T."/>
        </authorList>
    </citation>
    <scope>NUCLEOTIDE SEQUENCE [LARGE SCALE GENOMIC DNA]</scope>
    <source>
        <strain evidence="1 2">XH-48</strain>
    </source>
</reference>
<dbReference type="STRING" id="797299.HALLA_06375"/>
<name>W0JNF2_9EURY</name>
<dbReference type="AlphaFoldDB" id="W0JNF2"/>
<dbReference type="eggNOG" id="arCOG02977">
    <property type="taxonomic scope" value="Archaea"/>
</dbReference>
<accession>W0JNF2</accession>
<sequence>MTNGTSSESTPDEADPWIELLEDAAAIEGEFQDAGWETLFVEPEAVTPVETDDRVGLRAVVSQDQYTAVEDLVGRDDIAFAAVDVYYQTEGQTTFILAVERDDETEHAVLLPLYYDLPDASSVLETALADGHLFVYLDPADEPAETDEDRWVVFSHDEPSLFVDSVADLEE</sequence>
<keyword evidence="2" id="KW-1185">Reference proteome</keyword>
<protein>
    <submittedName>
        <fullName evidence="1">Uncharacterized protein</fullName>
    </submittedName>
</protein>
<dbReference type="EMBL" id="CP007055">
    <property type="protein sequence ID" value="AHF98522.1"/>
    <property type="molecule type" value="Genomic_DNA"/>
</dbReference>
<dbReference type="OrthoDB" id="325206at2157"/>
<dbReference type="HOGENOM" id="CLU_092285_1_1_2"/>
<dbReference type="Pfam" id="PF24373">
    <property type="entry name" value="DUF7529"/>
    <property type="match status" value="1"/>
</dbReference>
<dbReference type="GeneID" id="25144118"/>
<dbReference type="RefSeq" id="WP_049951735.1">
    <property type="nucleotide sequence ID" value="NZ_CP007055.1"/>
</dbReference>
<gene>
    <name evidence="1" type="ORF">HALLA_06375</name>
</gene>
<dbReference type="InterPro" id="IPR055951">
    <property type="entry name" value="DUF7529"/>
</dbReference>
<dbReference type="Proteomes" id="UP000019024">
    <property type="component" value="Chromosome"/>
</dbReference>
<organism evidence="1 2">
    <name type="scientific">Halostagnicola larsenii XH-48</name>
    <dbReference type="NCBI Taxonomy" id="797299"/>
    <lineage>
        <taxon>Archaea</taxon>
        <taxon>Methanobacteriati</taxon>
        <taxon>Methanobacteriota</taxon>
        <taxon>Stenosarchaea group</taxon>
        <taxon>Halobacteria</taxon>
        <taxon>Halobacteriales</taxon>
        <taxon>Natrialbaceae</taxon>
        <taxon>Halostagnicola</taxon>
    </lineage>
</organism>
<evidence type="ECO:0000313" key="2">
    <source>
        <dbReference type="Proteomes" id="UP000019024"/>
    </source>
</evidence>
<dbReference type="KEGG" id="hlr:HALLA_06375"/>